<dbReference type="Proteomes" id="UP001372338">
    <property type="component" value="Unassembled WGS sequence"/>
</dbReference>
<comment type="caution">
    <text evidence="1">The sequence shown here is derived from an EMBL/GenBank/DDBJ whole genome shotgun (WGS) entry which is preliminary data.</text>
</comment>
<name>A0AAN9E492_CROPI</name>
<evidence type="ECO:0000313" key="1">
    <source>
        <dbReference type="EMBL" id="KAK7244628.1"/>
    </source>
</evidence>
<evidence type="ECO:0000313" key="2">
    <source>
        <dbReference type="Proteomes" id="UP001372338"/>
    </source>
</evidence>
<gene>
    <name evidence="1" type="ORF">RIF29_39453</name>
</gene>
<reference evidence="1 2" key="1">
    <citation type="submission" date="2024-01" db="EMBL/GenBank/DDBJ databases">
        <title>The genomes of 5 underutilized Papilionoideae crops provide insights into root nodulation and disease resistanc.</title>
        <authorList>
            <person name="Yuan L."/>
        </authorList>
    </citation>
    <scope>NUCLEOTIDE SEQUENCE [LARGE SCALE GENOMIC DNA]</scope>
    <source>
        <strain evidence="1">ZHUSHIDOU_FW_LH</strain>
        <tissue evidence="1">Leaf</tissue>
    </source>
</reference>
<dbReference type="EMBL" id="JAYWIO010000008">
    <property type="protein sequence ID" value="KAK7244628.1"/>
    <property type="molecule type" value="Genomic_DNA"/>
</dbReference>
<sequence length="117" mass="13284">MIECHVFYYRALHKSVALDSCLLSEFNFHVRDQHGETLAVATHFIVDKLDSLLAKEHIGNGERRSSLASSSFFSPLPFSLPLDYICLSIFLPLDFLRIQTHTHTPHSLFASPLTLEI</sequence>
<keyword evidence="2" id="KW-1185">Reference proteome</keyword>
<accession>A0AAN9E492</accession>
<organism evidence="1 2">
    <name type="scientific">Crotalaria pallida</name>
    <name type="common">Smooth rattlebox</name>
    <name type="synonym">Crotalaria striata</name>
    <dbReference type="NCBI Taxonomy" id="3830"/>
    <lineage>
        <taxon>Eukaryota</taxon>
        <taxon>Viridiplantae</taxon>
        <taxon>Streptophyta</taxon>
        <taxon>Embryophyta</taxon>
        <taxon>Tracheophyta</taxon>
        <taxon>Spermatophyta</taxon>
        <taxon>Magnoliopsida</taxon>
        <taxon>eudicotyledons</taxon>
        <taxon>Gunneridae</taxon>
        <taxon>Pentapetalae</taxon>
        <taxon>rosids</taxon>
        <taxon>fabids</taxon>
        <taxon>Fabales</taxon>
        <taxon>Fabaceae</taxon>
        <taxon>Papilionoideae</taxon>
        <taxon>50 kb inversion clade</taxon>
        <taxon>genistoids sensu lato</taxon>
        <taxon>core genistoids</taxon>
        <taxon>Crotalarieae</taxon>
        <taxon>Crotalaria</taxon>
    </lineage>
</organism>
<protein>
    <submittedName>
        <fullName evidence="1">Uncharacterized protein</fullName>
    </submittedName>
</protein>
<proteinExistence type="predicted"/>
<dbReference type="AlphaFoldDB" id="A0AAN9E492"/>